<keyword evidence="3" id="KW-0576">Peroxisome</keyword>
<dbReference type="AlphaFoldDB" id="A0A0N7KK42"/>
<organism evidence="10 11">
    <name type="scientific">Oryza sativa subsp. japonica</name>
    <name type="common">Rice</name>
    <dbReference type="NCBI Taxonomy" id="39947"/>
    <lineage>
        <taxon>Eukaryota</taxon>
        <taxon>Viridiplantae</taxon>
        <taxon>Streptophyta</taxon>
        <taxon>Embryophyta</taxon>
        <taxon>Tracheophyta</taxon>
        <taxon>Spermatophyta</taxon>
        <taxon>Magnoliopsida</taxon>
        <taxon>Liliopsida</taxon>
        <taxon>Poales</taxon>
        <taxon>Poaceae</taxon>
        <taxon>BOP clade</taxon>
        <taxon>Oryzoideae</taxon>
        <taxon>Oryzeae</taxon>
        <taxon>Oryzinae</taxon>
        <taxon>Oryza</taxon>
        <taxon>Oryza sativa</taxon>
    </lineage>
</organism>
<evidence type="ECO:0000313" key="11">
    <source>
        <dbReference type="Proteomes" id="UP000059680"/>
    </source>
</evidence>
<dbReference type="Pfam" id="PF03061">
    <property type="entry name" value="4HBT"/>
    <property type="match status" value="1"/>
</dbReference>
<dbReference type="EMBL" id="AP014961">
    <property type="protein sequence ID" value="BAS92169.1"/>
    <property type="molecule type" value="Genomic_DNA"/>
</dbReference>
<evidence type="ECO:0000256" key="1">
    <source>
        <dbReference type="ARBA" id="ARBA00004275"/>
    </source>
</evidence>
<comment type="similarity">
    <text evidence="6">Belongs to the 4-hydroxybenzoyl-CoA thioesterase family. DHNA-CoA hydrolase subfamily.</text>
</comment>
<dbReference type="NCBIfam" id="TIGR00369">
    <property type="entry name" value="unchar_dom_1"/>
    <property type="match status" value="1"/>
</dbReference>
<reference evidence="10 11" key="2">
    <citation type="journal article" date="2013" name="Plant Cell Physiol.">
        <title>Rice Annotation Project Database (RAP-DB): an integrative and interactive database for rice genomics.</title>
        <authorList>
            <person name="Sakai H."/>
            <person name="Lee S.S."/>
            <person name="Tanaka T."/>
            <person name="Numa H."/>
            <person name="Kim J."/>
            <person name="Kawahara Y."/>
            <person name="Wakimoto H."/>
            <person name="Yang C.C."/>
            <person name="Iwamoto M."/>
            <person name="Abe T."/>
            <person name="Yamada Y."/>
            <person name="Muto A."/>
            <person name="Inokuchi H."/>
            <person name="Ikemura T."/>
            <person name="Matsumoto T."/>
            <person name="Sasaki T."/>
            <person name="Itoh T."/>
        </authorList>
    </citation>
    <scope>NUCLEOTIDE SEQUENCE [LARGE SCALE GENOMIC DNA]</scope>
    <source>
        <strain evidence="11">cv. Nipponbare</strain>
    </source>
</reference>
<dbReference type="InParanoid" id="A0A0N7KK42"/>
<dbReference type="Proteomes" id="UP000059680">
    <property type="component" value="Chromosome 5"/>
</dbReference>
<dbReference type="PaxDb" id="39947-A0A0N7KK42"/>
<dbReference type="SMR" id="A0A0N7KK42"/>
<dbReference type="eggNOG" id="KOG3328">
    <property type="taxonomic scope" value="Eukaryota"/>
</dbReference>
<dbReference type="InterPro" id="IPR006683">
    <property type="entry name" value="Thioestr_dom"/>
</dbReference>
<keyword evidence="2" id="KW-0378">Hydrolase</keyword>
<keyword evidence="11" id="KW-1185">Reference proteome</keyword>
<evidence type="ECO:0000259" key="9">
    <source>
        <dbReference type="Pfam" id="PF03061"/>
    </source>
</evidence>
<feature type="domain" description="Thioesterase" evidence="9">
    <location>
        <begin position="111"/>
        <end position="182"/>
    </location>
</feature>
<dbReference type="InterPro" id="IPR029069">
    <property type="entry name" value="HotDog_dom_sf"/>
</dbReference>
<comment type="subunit">
    <text evidence="7">Homotetramers.</text>
</comment>
<reference evidence="11" key="1">
    <citation type="journal article" date="2005" name="Nature">
        <title>The map-based sequence of the rice genome.</title>
        <authorList>
            <consortium name="International rice genome sequencing project (IRGSP)"/>
            <person name="Matsumoto T."/>
            <person name="Wu J."/>
            <person name="Kanamori H."/>
            <person name="Katayose Y."/>
            <person name="Fujisawa M."/>
            <person name="Namiki N."/>
            <person name="Mizuno H."/>
            <person name="Yamamoto K."/>
            <person name="Antonio B.A."/>
            <person name="Baba T."/>
            <person name="Sakata K."/>
            <person name="Nagamura Y."/>
            <person name="Aoki H."/>
            <person name="Arikawa K."/>
            <person name="Arita K."/>
            <person name="Bito T."/>
            <person name="Chiden Y."/>
            <person name="Fujitsuka N."/>
            <person name="Fukunaka R."/>
            <person name="Hamada M."/>
            <person name="Harada C."/>
            <person name="Hayashi A."/>
            <person name="Hijishita S."/>
            <person name="Honda M."/>
            <person name="Hosokawa S."/>
            <person name="Ichikawa Y."/>
            <person name="Idonuma A."/>
            <person name="Iijima M."/>
            <person name="Ikeda M."/>
            <person name="Ikeno M."/>
            <person name="Ito K."/>
            <person name="Ito S."/>
            <person name="Ito T."/>
            <person name="Ito Y."/>
            <person name="Ito Y."/>
            <person name="Iwabuchi A."/>
            <person name="Kamiya K."/>
            <person name="Karasawa W."/>
            <person name="Kurita K."/>
            <person name="Katagiri S."/>
            <person name="Kikuta A."/>
            <person name="Kobayashi H."/>
            <person name="Kobayashi N."/>
            <person name="Machita K."/>
            <person name="Maehara T."/>
            <person name="Masukawa M."/>
            <person name="Mizubayashi T."/>
            <person name="Mukai Y."/>
            <person name="Nagasaki H."/>
            <person name="Nagata Y."/>
            <person name="Naito S."/>
            <person name="Nakashima M."/>
            <person name="Nakama Y."/>
            <person name="Nakamichi Y."/>
            <person name="Nakamura M."/>
            <person name="Meguro A."/>
            <person name="Negishi M."/>
            <person name="Ohta I."/>
            <person name="Ohta T."/>
            <person name="Okamoto M."/>
            <person name="Ono N."/>
            <person name="Saji S."/>
            <person name="Sakaguchi M."/>
            <person name="Sakai K."/>
            <person name="Shibata M."/>
            <person name="Shimokawa T."/>
            <person name="Song J."/>
            <person name="Takazaki Y."/>
            <person name="Terasawa K."/>
            <person name="Tsugane M."/>
            <person name="Tsuji K."/>
            <person name="Ueda S."/>
            <person name="Waki K."/>
            <person name="Yamagata H."/>
            <person name="Yamamoto M."/>
            <person name="Yamamoto S."/>
            <person name="Yamane H."/>
            <person name="Yoshiki S."/>
            <person name="Yoshihara R."/>
            <person name="Yukawa K."/>
            <person name="Zhong H."/>
            <person name="Yano M."/>
            <person name="Yuan Q."/>
            <person name="Ouyang S."/>
            <person name="Liu J."/>
            <person name="Jones K.M."/>
            <person name="Gansberger K."/>
            <person name="Moffat K."/>
            <person name="Hill J."/>
            <person name="Bera J."/>
            <person name="Fadrosh D."/>
            <person name="Jin S."/>
            <person name="Johri S."/>
            <person name="Kim M."/>
            <person name="Overton L."/>
            <person name="Reardon M."/>
            <person name="Tsitrin T."/>
            <person name="Vuong H."/>
            <person name="Weaver B."/>
            <person name="Ciecko A."/>
            <person name="Tallon L."/>
            <person name="Jackson J."/>
            <person name="Pai G."/>
            <person name="Aken S.V."/>
            <person name="Utterback T."/>
            <person name="Reidmuller S."/>
            <person name="Feldblyum T."/>
            <person name="Hsiao J."/>
            <person name="Zismann V."/>
            <person name="Iobst S."/>
            <person name="de Vazeille A.R."/>
            <person name="Buell C.R."/>
            <person name="Ying K."/>
            <person name="Li Y."/>
            <person name="Lu T."/>
            <person name="Huang Y."/>
            <person name="Zhao Q."/>
            <person name="Feng Q."/>
            <person name="Zhang L."/>
            <person name="Zhu J."/>
            <person name="Weng Q."/>
            <person name="Mu J."/>
            <person name="Lu Y."/>
            <person name="Fan D."/>
            <person name="Liu Y."/>
            <person name="Guan J."/>
            <person name="Zhang Y."/>
            <person name="Yu S."/>
            <person name="Liu X."/>
            <person name="Zhang Y."/>
            <person name="Hong G."/>
            <person name="Han B."/>
            <person name="Choisne N."/>
            <person name="Demange N."/>
            <person name="Orjeda G."/>
            <person name="Samain S."/>
            <person name="Cattolico L."/>
            <person name="Pelletier E."/>
            <person name="Couloux A."/>
            <person name="Segurens B."/>
            <person name="Wincker P."/>
            <person name="D'Hont A."/>
            <person name="Scarpelli C."/>
            <person name="Weissenbach J."/>
            <person name="Salanoubat M."/>
            <person name="Quetier F."/>
            <person name="Yu Y."/>
            <person name="Kim H.R."/>
            <person name="Rambo T."/>
            <person name="Currie J."/>
            <person name="Collura K."/>
            <person name="Luo M."/>
            <person name="Yang T."/>
            <person name="Ammiraju J.S.S."/>
            <person name="Engler F."/>
            <person name="Soderlund C."/>
            <person name="Wing R.A."/>
            <person name="Palmer L.E."/>
            <person name="de la Bastide M."/>
            <person name="Spiegel L."/>
            <person name="Nascimento L."/>
            <person name="Zutavern T."/>
            <person name="O'Shaughnessy A."/>
            <person name="Dike S."/>
            <person name="Dedhia N."/>
            <person name="Preston R."/>
            <person name="Balija V."/>
            <person name="McCombie W.R."/>
            <person name="Chow T."/>
            <person name="Chen H."/>
            <person name="Chung M."/>
            <person name="Chen C."/>
            <person name="Shaw J."/>
            <person name="Wu H."/>
            <person name="Hsiao K."/>
            <person name="Chao Y."/>
            <person name="Chu M."/>
            <person name="Cheng C."/>
            <person name="Hour A."/>
            <person name="Lee P."/>
            <person name="Lin S."/>
            <person name="Lin Y."/>
            <person name="Liou J."/>
            <person name="Liu S."/>
            <person name="Hsing Y."/>
            <person name="Raghuvanshi S."/>
            <person name="Mohanty A."/>
            <person name="Bharti A.K."/>
            <person name="Gaur A."/>
            <person name="Gupta V."/>
            <person name="Kumar D."/>
            <person name="Ravi V."/>
            <person name="Vij S."/>
            <person name="Kapur A."/>
            <person name="Khurana P."/>
            <person name="Khurana P."/>
            <person name="Khurana J.P."/>
            <person name="Tyagi A.K."/>
            <person name="Gaikwad K."/>
            <person name="Singh A."/>
            <person name="Dalal V."/>
            <person name="Srivastava S."/>
            <person name="Dixit A."/>
            <person name="Pal A.K."/>
            <person name="Ghazi I.A."/>
            <person name="Yadav M."/>
            <person name="Pandit A."/>
            <person name="Bhargava A."/>
            <person name="Sureshbabu K."/>
            <person name="Batra K."/>
            <person name="Sharma T.R."/>
            <person name="Mohapatra T."/>
            <person name="Singh N.K."/>
            <person name="Messing J."/>
            <person name="Nelson A.B."/>
            <person name="Fuks G."/>
            <person name="Kavchok S."/>
            <person name="Keizer G."/>
            <person name="Linton E."/>
            <person name="Llaca V."/>
            <person name="Song R."/>
            <person name="Tanyolac B."/>
            <person name="Young S."/>
            <person name="Ho-Il K."/>
            <person name="Hahn J.H."/>
            <person name="Sangsakoo G."/>
            <person name="Vanavichit A."/>
            <person name="de Mattos Luiz.A.T."/>
            <person name="Zimmer P.D."/>
            <person name="Malone G."/>
            <person name="Dellagostin O."/>
            <person name="de Oliveira A.C."/>
            <person name="Bevan M."/>
            <person name="Bancroft I."/>
            <person name="Minx P."/>
            <person name="Cordum H."/>
            <person name="Wilson R."/>
            <person name="Cheng Z."/>
            <person name="Jin W."/>
            <person name="Jiang J."/>
            <person name="Leong S.A."/>
            <person name="Iwama H."/>
            <person name="Gojobori T."/>
            <person name="Itoh T."/>
            <person name="Niimura Y."/>
            <person name="Fujii Y."/>
            <person name="Habara T."/>
            <person name="Sakai H."/>
            <person name="Sato Y."/>
            <person name="Wilson G."/>
            <person name="Kumar K."/>
            <person name="McCouch S."/>
            <person name="Juretic N."/>
            <person name="Hoen D."/>
            <person name="Wright S."/>
            <person name="Bruskiewich R."/>
            <person name="Bureau T."/>
            <person name="Miyao A."/>
            <person name="Hirochika H."/>
            <person name="Nishikawa T."/>
            <person name="Kadowaki K."/>
            <person name="Sugiura M."/>
            <person name="Burr B."/>
            <person name="Sasaki T."/>
        </authorList>
    </citation>
    <scope>NUCLEOTIDE SEQUENCE [LARGE SCALE GENOMIC DNA]</scope>
    <source>
        <strain evidence="11">cv. Nipponbare</strain>
    </source>
</reference>
<evidence type="ECO:0000256" key="4">
    <source>
        <dbReference type="ARBA" id="ARBA00060572"/>
    </source>
</evidence>
<dbReference type="Gene3D" id="3.10.129.10">
    <property type="entry name" value="Hotdog Thioesterase"/>
    <property type="match status" value="1"/>
</dbReference>
<evidence type="ECO:0000256" key="6">
    <source>
        <dbReference type="ARBA" id="ARBA00061187"/>
    </source>
</evidence>
<dbReference type="OMA" id="WEVQIWQ"/>
<dbReference type="SUPFAM" id="SSF54637">
    <property type="entry name" value="Thioesterase/thiol ester dehydrase-isomerase"/>
    <property type="match status" value="1"/>
</dbReference>
<gene>
    <name evidence="10" type="ordered locus">Os05g0137700</name>
    <name evidence="10" type="ORF">OSNPB_050137700</name>
</gene>
<comment type="pathway">
    <text evidence="5">Quinol/quinone metabolism; 1,4-dihydroxy-2-naphthoate biosynthesis; 1,4-dihydroxy-2-naphthoate from chorismate: step 7/7.</text>
</comment>
<evidence type="ECO:0000256" key="8">
    <source>
        <dbReference type="SAM" id="MobiDB-lite"/>
    </source>
</evidence>
<comment type="pathway">
    <text evidence="4">Cofactor biosynthesis; phylloquinone biosynthesis.</text>
</comment>
<accession>A0A0N7KK42</accession>
<dbReference type="GO" id="GO:0005777">
    <property type="term" value="C:peroxisome"/>
    <property type="evidence" value="ECO:0000318"/>
    <property type="project" value="GO_Central"/>
</dbReference>
<feature type="region of interest" description="Disordered" evidence="8">
    <location>
        <begin position="26"/>
        <end position="46"/>
    </location>
</feature>
<dbReference type="CDD" id="cd03443">
    <property type="entry name" value="PaaI_thioesterase"/>
    <property type="match status" value="1"/>
</dbReference>
<sequence>MHSGPTISGKASSSALSHLTGVSRAMAGAGEDGKRESSWPWPPEYGPPDNALHSLGMEFTTITAGEVVGRLLVTATCCQVRSPPPAGRPVLLGFQKKCLDVRACVQPFKVLGGGVSALMAEAAASIGGYIASGYRRVAGVQLSINHIRPAHLGETVQAKAKPMQLGRTIQVWEVQIWRIDPSTSECKHLVSTARVTLLCNLPTPEDLKHYEQGFIKKHAKL</sequence>
<dbReference type="InterPro" id="IPR003736">
    <property type="entry name" value="PAAI_dom"/>
</dbReference>
<name>A0A0N7KK42_ORYSJ</name>
<evidence type="ECO:0000256" key="5">
    <source>
        <dbReference type="ARBA" id="ARBA00060586"/>
    </source>
</evidence>
<evidence type="ECO:0000256" key="7">
    <source>
        <dbReference type="ARBA" id="ARBA00066058"/>
    </source>
</evidence>
<evidence type="ECO:0000313" key="10">
    <source>
        <dbReference type="EMBL" id="BAS92169.1"/>
    </source>
</evidence>
<dbReference type="Gramene" id="Os05t0137700-00">
    <property type="protein sequence ID" value="Os05t0137700-00"/>
    <property type="gene ID" value="Os05g0137700"/>
</dbReference>
<reference evidence="10 11" key="3">
    <citation type="journal article" date="2013" name="Rice">
        <title>Improvement of the Oryza sativa Nipponbare reference genome using next generation sequence and optical map data.</title>
        <authorList>
            <person name="Kawahara Y."/>
            <person name="de la Bastide M."/>
            <person name="Hamilton J.P."/>
            <person name="Kanamori H."/>
            <person name="McCombie W.R."/>
            <person name="Ouyang S."/>
            <person name="Schwartz D.C."/>
            <person name="Tanaka T."/>
            <person name="Wu J."/>
            <person name="Zhou S."/>
            <person name="Childs K.L."/>
            <person name="Davidson R.M."/>
            <person name="Lin H."/>
            <person name="Quesada-Ocampo L."/>
            <person name="Vaillancourt B."/>
            <person name="Sakai H."/>
            <person name="Lee S.S."/>
            <person name="Kim J."/>
            <person name="Numa H."/>
            <person name="Itoh T."/>
            <person name="Buell C.R."/>
            <person name="Matsumoto T."/>
        </authorList>
    </citation>
    <scope>NUCLEOTIDE SEQUENCE [LARGE SCALE GENOMIC DNA]</scope>
    <source>
        <strain evidence="11">cv. Nipponbare</strain>
    </source>
</reference>
<dbReference type="PANTHER" id="PTHR43240:SF24">
    <property type="entry name" value="OS05G0137700 PROTEIN"/>
    <property type="match status" value="1"/>
</dbReference>
<proteinExistence type="inferred from homology"/>
<dbReference type="STRING" id="39947.A0A0N7KK42"/>
<comment type="subcellular location">
    <subcellularLocation>
        <location evidence="1">Peroxisome</location>
    </subcellularLocation>
</comment>
<dbReference type="GO" id="GO:0042372">
    <property type="term" value="P:phylloquinone biosynthetic process"/>
    <property type="evidence" value="ECO:0000318"/>
    <property type="project" value="GO_Central"/>
</dbReference>
<evidence type="ECO:0000256" key="2">
    <source>
        <dbReference type="ARBA" id="ARBA00022801"/>
    </source>
</evidence>
<protein>
    <submittedName>
        <fullName evidence="10">Os05g0137700 protein</fullName>
    </submittedName>
</protein>
<dbReference type="GO" id="GO:0061522">
    <property type="term" value="F:1,4-dihydroxy-2-naphthoyl-CoA thioesterase activity"/>
    <property type="evidence" value="ECO:0000318"/>
    <property type="project" value="GO_Central"/>
</dbReference>
<dbReference type="FunFam" id="3.10.129.10:FF:000048">
    <property type="entry name" value="14-dihydroxy-2-naphthoyl-CoA thioesterase 1"/>
    <property type="match status" value="1"/>
</dbReference>
<dbReference type="PANTHER" id="PTHR43240">
    <property type="entry name" value="1,4-DIHYDROXY-2-NAPHTHOYL-COA THIOESTERASE 1"/>
    <property type="match status" value="1"/>
</dbReference>
<dbReference type="FunCoup" id="A0A0N7KK42">
    <property type="interactions" value="2"/>
</dbReference>
<evidence type="ECO:0000256" key="3">
    <source>
        <dbReference type="ARBA" id="ARBA00023140"/>
    </source>
</evidence>